<name>A0A2H1J5W1_BRELN</name>
<dbReference type="GO" id="GO:0016787">
    <property type="term" value="F:hydrolase activity"/>
    <property type="evidence" value="ECO:0007669"/>
    <property type="project" value="UniProtKB-KW"/>
</dbReference>
<dbReference type="InterPro" id="IPR036388">
    <property type="entry name" value="WH-like_DNA-bd_sf"/>
</dbReference>
<keyword evidence="2" id="KW-0347">Helicase</keyword>
<dbReference type="InterPro" id="IPR036390">
    <property type="entry name" value="WH_DNA-bd_sf"/>
</dbReference>
<dbReference type="EMBL" id="FXYY01000009">
    <property type="protein sequence ID" value="SMX82875.1"/>
    <property type="molecule type" value="Genomic_DNA"/>
</dbReference>
<proteinExistence type="predicted"/>
<dbReference type="Pfam" id="PF04326">
    <property type="entry name" value="SLFN_AlbA_2"/>
    <property type="match status" value="1"/>
</dbReference>
<dbReference type="PANTHER" id="PTHR30595">
    <property type="entry name" value="GLPR-RELATED TRANSCRIPTIONAL REPRESSOR"/>
    <property type="match status" value="1"/>
</dbReference>
<dbReference type="CDD" id="cd00090">
    <property type="entry name" value="HTH_ARSR"/>
    <property type="match status" value="1"/>
</dbReference>
<organism evidence="2 3">
    <name type="scientific">Brevibacterium linens ATCC 9172</name>
    <dbReference type="NCBI Taxonomy" id="1255617"/>
    <lineage>
        <taxon>Bacteria</taxon>
        <taxon>Bacillati</taxon>
        <taxon>Actinomycetota</taxon>
        <taxon>Actinomycetes</taxon>
        <taxon>Micrococcales</taxon>
        <taxon>Brevibacteriaceae</taxon>
        <taxon>Brevibacterium</taxon>
    </lineage>
</organism>
<keyword evidence="2" id="KW-0378">Hydrolase</keyword>
<accession>A0A2H1J5W1</accession>
<dbReference type="Proteomes" id="UP000234641">
    <property type="component" value="Unassembled WGS sequence"/>
</dbReference>
<evidence type="ECO:0000313" key="2">
    <source>
        <dbReference type="EMBL" id="SMX82875.1"/>
    </source>
</evidence>
<dbReference type="InterPro" id="IPR007421">
    <property type="entry name" value="Schlafen_AlbA_2_dom"/>
</dbReference>
<dbReference type="GO" id="GO:0003678">
    <property type="term" value="F:DNA helicase activity"/>
    <property type="evidence" value="ECO:0007669"/>
    <property type="project" value="UniProtKB-EC"/>
</dbReference>
<dbReference type="InterPro" id="IPR011991">
    <property type="entry name" value="ArsR-like_HTH"/>
</dbReference>
<sequence length="584" mass="63118">MQDAELTAAVHRLRTLGVEPADVEVKASVGKLPKTVPETLSAFANGQGGTVLLGIDESADFTAADGFDAAAIRDALAGACADKLTPPIRDEVEVLEFEGSAIVRIVVSEALPKDKPCHLTDRGAHQGSFIRSGDGDRKLTGYEVTQLLTNTIQQTHDREQVAEASREHLDDELCTELVKRATERTPRAFKGQNEDEVLTGLGVLTTAGGETRPTLAGLLTVGKYPQQFFPQLFISFVVFPGRDRASLGPSGERFYDNLSLDGPIPDQLDAAIDAMRKHMSRAAIIHGIGREDRYDYPIEALREVFANALLHRDYSPESRGTQIQIELFPDRLEVRSPGGLYGEVAAESLGTDEGGSTSRNATLAKLLSDMPVIGEKETIVENRGTGLVRVAAALRAVGMSPPEFDVSPGHLTVTMQRTALLSTQTMDRINRLGLAGLSDTHHLAIAMMINAGRTNVAMLKGWSVPGDEARAVLKDLVDRRIAEIKGGRRYASYHLVPGEPTMAAAIPSQMQSRQPGIDGQLDAVVQALGAGHALTSEIASQLGLSHTTVWRRLRTLMERGIVERVGTQSSSKQSYRLIARNEEV</sequence>
<gene>
    <name evidence="2" type="ORF">BLIN9172_01791</name>
</gene>
<dbReference type="Pfam" id="PF13749">
    <property type="entry name" value="HATPase_c_4"/>
    <property type="match status" value="1"/>
</dbReference>
<dbReference type="EC" id="3.6.4.12" evidence="2"/>
<evidence type="ECO:0000259" key="1">
    <source>
        <dbReference type="Pfam" id="PF04326"/>
    </source>
</evidence>
<keyword evidence="2" id="KW-0067">ATP-binding</keyword>
<dbReference type="SUPFAM" id="SSF46785">
    <property type="entry name" value="Winged helix' DNA-binding domain"/>
    <property type="match status" value="1"/>
</dbReference>
<dbReference type="Gene3D" id="3.30.565.60">
    <property type="match status" value="1"/>
</dbReference>
<reference evidence="2 3" key="1">
    <citation type="submission" date="2017-03" db="EMBL/GenBank/DDBJ databases">
        <authorList>
            <person name="Afonso C.L."/>
            <person name="Miller P.J."/>
            <person name="Scott M.A."/>
            <person name="Spackman E."/>
            <person name="Goraichik I."/>
            <person name="Dimitrov K.M."/>
            <person name="Suarez D.L."/>
            <person name="Swayne D.E."/>
        </authorList>
    </citation>
    <scope>NUCLEOTIDE SEQUENCE [LARGE SCALE GENOMIC DNA]</scope>
    <source>
        <strain evidence="2 3">ATCC 9172</strain>
    </source>
</reference>
<dbReference type="Gene3D" id="1.10.10.10">
    <property type="entry name" value="Winged helix-like DNA-binding domain superfamily/Winged helix DNA-binding domain"/>
    <property type="match status" value="1"/>
</dbReference>
<dbReference type="Pfam" id="PF13412">
    <property type="entry name" value="HTH_24"/>
    <property type="match status" value="1"/>
</dbReference>
<feature type="domain" description="Schlafen AlbA-2" evidence="1">
    <location>
        <begin position="21"/>
        <end position="139"/>
    </location>
</feature>
<keyword evidence="2" id="KW-0547">Nucleotide-binding</keyword>
<protein>
    <submittedName>
        <fullName evidence="2">ATP-dependent DNA helicase RecG</fullName>
        <ecNumber evidence="2">3.6.4.12</ecNumber>
    </submittedName>
</protein>
<dbReference type="PANTHER" id="PTHR30595:SF6">
    <property type="entry name" value="SCHLAFEN ALBA-2 DOMAIN-CONTAINING PROTEIN"/>
    <property type="match status" value="1"/>
</dbReference>
<dbReference type="Gene3D" id="3.30.950.30">
    <property type="entry name" value="Schlafen, AAA domain"/>
    <property type="match status" value="1"/>
</dbReference>
<dbReference type="InterPro" id="IPR038475">
    <property type="entry name" value="RecG_C_sf"/>
</dbReference>
<evidence type="ECO:0000313" key="3">
    <source>
        <dbReference type="Proteomes" id="UP000234641"/>
    </source>
</evidence>
<dbReference type="InterPro" id="IPR038461">
    <property type="entry name" value="Schlafen_AlbA_2_dom_sf"/>
</dbReference>
<dbReference type="AlphaFoldDB" id="A0A2H1J5W1"/>